<evidence type="ECO:0000259" key="20">
    <source>
        <dbReference type="Pfam" id="PF00361"/>
    </source>
</evidence>
<keyword evidence="7 19" id="KW-0150">Chloroplast</keyword>
<dbReference type="PANTHER" id="PTHR42829:SF2">
    <property type="entry name" value="NADH-UBIQUINONE OXIDOREDUCTASE CHAIN 5"/>
    <property type="match status" value="1"/>
</dbReference>
<evidence type="ECO:0000256" key="11">
    <source>
        <dbReference type="ARBA" id="ARBA00022957"/>
    </source>
</evidence>
<dbReference type="GO" id="GO:0009535">
    <property type="term" value="C:chloroplast thylakoid membrane"/>
    <property type="evidence" value="ECO:0007669"/>
    <property type="project" value="UniProtKB-SubCell"/>
</dbReference>
<evidence type="ECO:0000256" key="7">
    <source>
        <dbReference type="ARBA" id="ARBA00022528"/>
    </source>
</evidence>
<evidence type="ECO:0000256" key="18">
    <source>
        <dbReference type="ARBA" id="ARBA00048026"/>
    </source>
</evidence>
<evidence type="ECO:0000256" key="1">
    <source>
        <dbReference type="ARBA" id="ARBA00004059"/>
    </source>
</evidence>
<dbReference type="PRINTS" id="PR01434">
    <property type="entry name" value="NADHDHGNASE5"/>
</dbReference>
<keyword evidence="15 19" id="KW-0793">Thylakoid</keyword>
<dbReference type="GO" id="GO:0042773">
    <property type="term" value="P:ATP synthesis coupled electron transport"/>
    <property type="evidence" value="ECO:0007669"/>
    <property type="project" value="InterPro"/>
</dbReference>
<feature type="domain" description="NADH:ubiquinone/plastoquinone oxidoreductase chloroplast chain 5 C-terminal" evidence="22">
    <location>
        <begin position="448"/>
        <end position="680"/>
    </location>
</feature>
<feature type="transmembrane region" description="Helical" evidence="19">
    <location>
        <begin position="262"/>
        <end position="281"/>
    </location>
</feature>
<evidence type="ECO:0000256" key="10">
    <source>
        <dbReference type="ARBA" id="ARBA00022857"/>
    </source>
</evidence>
<comment type="subcellular location">
    <subcellularLocation>
        <location evidence="2 19">Plastid</location>
        <location evidence="2 19">Chloroplast thylakoid membrane</location>
        <topology evidence="2 19">Multi-pass membrane protein</topology>
    </subcellularLocation>
</comment>
<evidence type="ECO:0000256" key="8">
    <source>
        <dbReference type="ARBA" id="ARBA00022692"/>
    </source>
</evidence>
<dbReference type="InterPro" id="IPR002128">
    <property type="entry name" value="NADH_UbQ_OxRdtase_chlpt_su5_C"/>
</dbReference>
<geneLocation type="chloroplast" evidence="23"/>
<name>A0A8F5P1M0_9ASPA</name>
<dbReference type="Pfam" id="PF01010">
    <property type="entry name" value="Proton_antipo_C"/>
    <property type="match status" value="1"/>
</dbReference>
<dbReference type="GO" id="GO:0008137">
    <property type="term" value="F:NADH dehydrogenase (ubiquinone) activity"/>
    <property type="evidence" value="ECO:0007669"/>
    <property type="project" value="InterPro"/>
</dbReference>
<organism evidence="23">
    <name type="scientific">Cyclopogon comosus</name>
    <dbReference type="NCBI Taxonomy" id="460397"/>
    <lineage>
        <taxon>Eukaryota</taxon>
        <taxon>Viridiplantae</taxon>
        <taxon>Streptophyta</taxon>
        <taxon>Embryophyta</taxon>
        <taxon>Tracheophyta</taxon>
        <taxon>Spermatophyta</taxon>
        <taxon>Magnoliopsida</taxon>
        <taxon>Liliopsida</taxon>
        <taxon>Asparagales</taxon>
        <taxon>Orchidaceae</taxon>
        <taxon>Orchidoideae</taxon>
        <taxon>Cranichideae</taxon>
        <taxon>Spiranthinae</taxon>
        <taxon>Cyclopogon</taxon>
    </lineage>
</organism>
<feature type="transmembrane region" description="Helical" evidence="19">
    <location>
        <begin position="537"/>
        <end position="558"/>
    </location>
</feature>
<feature type="transmembrane region" description="Helical" evidence="19">
    <location>
        <begin position="92"/>
        <end position="110"/>
    </location>
</feature>
<dbReference type="EC" id="7.1.1.-" evidence="19"/>
<accession>A0A8F5P1M0</accession>
<dbReference type="AlphaFoldDB" id="A0A8F5P1M0"/>
<keyword evidence="13 19" id="KW-1133">Transmembrane helix</keyword>
<evidence type="ECO:0000256" key="16">
    <source>
        <dbReference type="ARBA" id="ARBA00023136"/>
    </source>
</evidence>
<dbReference type="PRINTS" id="PR01435">
    <property type="entry name" value="NPOXDRDTASE5"/>
</dbReference>
<feature type="transmembrane region" description="Helical" evidence="19">
    <location>
        <begin position="424"/>
        <end position="447"/>
    </location>
</feature>
<evidence type="ECO:0000256" key="14">
    <source>
        <dbReference type="ARBA" id="ARBA00023027"/>
    </source>
</evidence>
<dbReference type="NCBIfam" id="NF005141">
    <property type="entry name" value="PRK06590.1"/>
    <property type="match status" value="1"/>
</dbReference>
<feature type="transmembrane region" description="Helical" evidence="19">
    <location>
        <begin position="713"/>
        <end position="736"/>
    </location>
</feature>
<feature type="domain" description="NADH-Ubiquinone oxidoreductase (complex I) chain 5 N-terminal" evidence="21">
    <location>
        <begin position="75"/>
        <end position="125"/>
    </location>
</feature>
<feature type="transmembrane region" description="Helical" evidence="19">
    <location>
        <begin position="327"/>
        <end position="348"/>
    </location>
</feature>
<dbReference type="Pfam" id="PF00662">
    <property type="entry name" value="Proton_antipo_N"/>
    <property type="match status" value="1"/>
</dbReference>
<evidence type="ECO:0000256" key="9">
    <source>
        <dbReference type="ARBA" id="ARBA00022719"/>
    </source>
</evidence>
<dbReference type="InterPro" id="IPR001750">
    <property type="entry name" value="ND/Mrp_TM"/>
</dbReference>
<dbReference type="GO" id="GO:0003954">
    <property type="term" value="F:NADH dehydrogenase activity"/>
    <property type="evidence" value="ECO:0007669"/>
    <property type="project" value="TreeGrafter"/>
</dbReference>
<keyword evidence="9 19" id="KW-0874">Quinone</keyword>
<evidence type="ECO:0000256" key="15">
    <source>
        <dbReference type="ARBA" id="ARBA00023078"/>
    </source>
</evidence>
<feature type="domain" description="NADH:quinone oxidoreductase/Mrp antiporter transmembrane" evidence="20">
    <location>
        <begin position="141"/>
        <end position="442"/>
    </location>
</feature>
<dbReference type="InterPro" id="IPR001516">
    <property type="entry name" value="Proton_antipo_N"/>
</dbReference>
<comment type="similarity">
    <text evidence="3 19">Belongs to the complex I subunit 5 family.</text>
</comment>
<evidence type="ECO:0000256" key="17">
    <source>
        <dbReference type="ARBA" id="ARBA00047726"/>
    </source>
</evidence>
<feature type="transmembrane region" description="Helical" evidence="19">
    <location>
        <begin position="187"/>
        <end position="205"/>
    </location>
</feature>
<keyword evidence="11 19" id="KW-0618">Plastoquinone</keyword>
<keyword evidence="14 19" id="KW-0520">NAD</keyword>
<gene>
    <name evidence="19 23" type="primary">ndhF</name>
</gene>
<feature type="transmembrane region" description="Helical" evidence="19">
    <location>
        <begin position="6"/>
        <end position="28"/>
    </location>
</feature>
<keyword evidence="10 19" id="KW-0521">NADP</keyword>
<feature type="transmembrane region" description="Helical" evidence="19">
    <location>
        <begin position="592"/>
        <end position="614"/>
    </location>
</feature>
<dbReference type="GO" id="GO:0015990">
    <property type="term" value="P:electron transport coupled proton transport"/>
    <property type="evidence" value="ECO:0007669"/>
    <property type="project" value="TreeGrafter"/>
</dbReference>
<evidence type="ECO:0000259" key="21">
    <source>
        <dbReference type="Pfam" id="PF00662"/>
    </source>
</evidence>
<keyword evidence="6 19" id="KW-0813">Transport</keyword>
<reference evidence="23" key="1">
    <citation type="journal article" date="2021" name="Mol. Phylogenet. Evol.">
        <title>Plastid phylogenomics improves resolution of phylogenetic relationship in the Cheirostylis and Goodyera clades of Goodyerinae (Orchidoideae, Orchidaceae).</title>
        <authorList>
            <person name="Tu X.-D."/>
            <person name="Liu D.-K."/>
            <person name="Xu S.-W."/>
            <person name="Zhou C.-Y."/>
            <person name="Gao X.-Y."/>
            <person name="Zeng M.-Y."/>
            <person name="Zhang S."/>
            <person name="Chen J.-L."/>
            <person name="Ma L."/>
            <person name="Zhou Z."/>
            <person name="Huang M.-Z."/>
            <person name="Chen S.-P."/>
            <person name="Liu Z.-J."/>
            <person name="Lan S.-R."/>
            <person name="Li M.-H."/>
        </authorList>
    </citation>
    <scope>NUCLEOTIDE SEQUENCE</scope>
</reference>
<keyword evidence="8 19" id="KW-0812">Transmembrane</keyword>
<dbReference type="PANTHER" id="PTHR42829">
    <property type="entry name" value="NADH-UBIQUINONE OXIDOREDUCTASE CHAIN 5"/>
    <property type="match status" value="1"/>
</dbReference>
<evidence type="ECO:0000259" key="22">
    <source>
        <dbReference type="Pfam" id="PF01010"/>
    </source>
</evidence>
<keyword evidence="19 23" id="KW-0934">Plastid</keyword>
<dbReference type="GO" id="GO:0048038">
    <property type="term" value="F:quinone binding"/>
    <property type="evidence" value="ECO:0007669"/>
    <property type="project" value="UniProtKB-KW"/>
</dbReference>
<sequence length="742" mass="84325">MEYTYKYAWIIPLFPLPVTMSIGFGLLLIPTATKEIRRMWAFPSVLLLSIAMWFSTNLSFQQINGNFTYQYLWSWTITNNFLLEFGNLIDPLTSIMLILITTVGITVFLYSDNYMSHDQGYLRFFAYMSFFNASMLGLVTSSNLIQIYLFWELVGMCSYLLIGFWFTRPVAASACQKAFVTNRIGDFGLLLGTLGFYWITGSFEFRDLFRIVNTLIHNNEVNSLFATFCAFLLFVGAVAKSAQFPLHVWLPDAMEGPTPISALIHAATMVAAGIFLVARLLPLFIVIPYIMNLICLVGLITVLLGATLALAQKDIKKSLAYSTMSQLGYIMLALGIGSYRAALFHLITHAYSKALLFLGSGSIIHSMEPIVGYSPEKSQNMVLMGGLTKYVPITKTTFFIGTLSLCGIPPLACFWSKDEILHDSWLYSPIFALIAWFTTGLTAFYMFRMYLLTFDGFLRIHFKDYSSFSSTKNSSFYSISLWGKGTLNKVNKNFFFSKNIKDISKVDKNVTSKIRDFSTYFRKRYTSMYPQESSNAMLFPLLLLVLFTLFIGSIGISFNERVIDFDLLSKWLTPSTTFFHPNLNSSENFYEFLSNAFFSVSIALFGLFIASIFYGSIFSSLKNFGFINFFFKKGPKRIILEKMKGVIYNWSYNRGYIDIFYTGIFTMNIRGLAELTQFFDKYIIDGILNGIGVASFFMGEGIRSVGGGRISSYLFLYFSYISIFFLIFILFSSFSLPNSQFS</sequence>
<comment type="function">
    <text evidence="1 19">NDH shuttles electrons from NAD(P)H:plastoquinone, via FMN and iron-sulfur (Fe-S) centers, to quinones in the photosynthetic chain and possibly in a chloroplast respiratory chain. The immediate electron acceptor for the enzyme in this species is believed to be plastoquinone. Couples the redox reaction to proton translocation, and thus conserves the redox energy in a proton gradient.</text>
</comment>
<feature type="transmembrane region" description="Helical" evidence="19">
    <location>
        <begin position="393"/>
        <end position="412"/>
    </location>
</feature>
<evidence type="ECO:0000256" key="12">
    <source>
        <dbReference type="ARBA" id="ARBA00022967"/>
    </source>
</evidence>
<protein>
    <recommendedName>
        <fullName evidence="5 19">NAD(P)H-quinone oxidoreductase subunit 5, chloroplastic</fullName>
        <ecNumber evidence="19">7.1.1.-</ecNumber>
    </recommendedName>
    <alternativeName>
        <fullName evidence="19">NADH-plastoquinone oxidoreductase subunit 5</fullName>
    </alternativeName>
</protein>
<keyword evidence="16 19" id="KW-0472">Membrane</keyword>
<dbReference type="InterPro" id="IPR018393">
    <property type="entry name" value="NADHpl_OxRdtase_5_subgr"/>
</dbReference>
<evidence type="ECO:0000256" key="6">
    <source>
        <dbReference type="ARBA" id="ARBA00022448"/>
    </source>
</evidence>
<comment type="subunit">
    <text evidence="4 19">NDH is composed of at least 16 different subunits, 5 of which are encoded in the nucleus.</text>
</comment>
<comment type="catalytic activity">
    <reaction evidence="17 19">
        <text>a plastoquinone + NADPH + (n+1) H(+)(in) = a plastoquinol + NADP(+) + n H(+)(out)</text>
        <dbReference type="Rhea" id="RHEA:42612"/>
        <dbReference type="Rhea" id="RHEA-COMP:9561"/>
        <dbReference type="Rhea" id="RHEA-COMP:9562"/>
        <dbReference type="ChEBI" id="CHEBI:15378"/>
        <dbReference type="ChEBI" id="CHEBI:17757"/>
        <dbReference type="ChEBI" id="CHEBI:57783"/>
        <dbReference type="ChEBI" id="CHEBI:58349"/>
        <dbReference type="ChEBI" id="CHEBI:62192"/>
    </reaction>
</comment>
<feature type="transmembrane region" description="Helical" evidence="19">
    <location>
        <begin position="145"/>
        <end position="166"/>
    </location>
</feature>
<evidence type="ECO:0000256" key="4">
    <source>
        <dbReference type="ARBA" id="ARBA00011199"/>
    </source>
</evidence>
<evidence type="ECO:0000313" key="23">
    <source>
        <dbReference type="EMBL" id="QXO03044.1"/>
    </source>
</evidence>
<dbReference type="InterPro" id="IPR003945">
    <property type="entry name" value="NU5C-like"/>
</dbReference>
<evidence type="ECO:0000256" key="5">
    <source>
        <dbReference type="ARBA" id="ARBA00018648"/>
    </source>
</evidence>
<evidence type="ECO:0000256" key="13">
    <source>
        <dbReference type="ARBA" id="ARBA00022989"/>
    </source>
</evidence>
<feature type="transmembrane region" description="Helical" evidence="19">
    <location>
        <begin position="122"/>
        <end position="139"/>
    </location>
</feature>
<evidence type="ECO:0000256" key="2">
    <source>
        <dbReference type="ARBA" id="ARBA00004454"/>
    </source>
</evidence>
<feature type="transmembrane region" description="Helical" evidence="19">
    <location>
        <begin position="225"/>
        <end position="250"/>
    </location>
</feature>
<keyword evidence="12" id="KW-1278">Translocase</keyword>
<comment type="catalytic activity">
    <reaction evidence="18 19">
        <text>a plastoquinone + NADH + (n+1) H(+)(in) = a plastoquinol + NAD(+) + n H(+)(out)</text>
        <dbReference type="Rhea" id="RHEA:42608"/>
        <dbReference type="Rhea" id="RHEA-COMP:9561"/>
        <dbReference type="Rhea" id="RHEA-COMP:9562"/>
        <dbReference type="ChEBI" id="CHEBI:15378"/>
        <dbReference type="ChEBI" id="CHEBI:17757"/>
        <dbReference type="ChEBI" id="CHEBI:57540"/>
        <dbReference type="ChEBI" id="CHEBI:57945"/>
        <dbReference type="ChEBI" id="CHEBI:62192"/>
    </reaction>
</comment>
<dbReference type="NCBIfam" id="TIGR01974">
    <property type="entry name" value="NDH_I_L"/>
    <property type="match status" value="1"/>
</dbReference>
<dbReference type="Gene3D" id="1.20.5.2700">
    <property type="match status" value="1"/>
</dbReference>
<dbReference type="Pfam" id="PF00361">
    <property type="entry name" value="Proton_antipo_M"/>
    <property type="match status" value="1"/>
</dbReference>
<evidence type="ECO:0000256" key="19">
    <source>
        <dbReference type="RuleBase" id="RU364062"/>
    </source>
</evidence>
<proteinExistence type="inferred from homology"/>
<feature type="transmembrane region" description="Helical" evidence="19">
    <location>
        <begin position="287"/>
        <end position="311"/>
    </location>
</feature>
<dbReference type="EMBL" id="MW589506">
    <property type="protein sequence ID" value="QXO03044.1"/>
    <property type="molecule type" value="Genomic_DNA"/>
</dbReference>
<evidence type="ECO:0000256" key="3">
    <source>
        <dbReference type="ARBA" id="ARBA00008200"/>
    </source>
</evidence>
<feature type="transmembrane region" description="Helical" evidence="19">
    <location>
        <begin position="40"/>
        <end position="60"/>
    </location>
</feature>